<dbReference type="EMBL" id="NESQ01000099">
    <property type="protein sequence ID" value="PUU79159.1"/>
    <property type="molecule type" value="Genomic_DNA"/>
</dbReference>
<reference evidence="2 3" key="1">
    <citation type="submission" date="2017-04" db="EMBL/GenBank/DDBJ databases">
        <title>Draft genome sequence of Tuber borchii Vittad., a whitish edible truffle.</title>
        <authorList>
            <consortium name="DOE Joint Genome Institute"/>
            <person name="Murat C."/>
            <person name="Kuo A."/>
            <person name="Barry K.W."/>
            <person name="Clum A."/>
            <person name="Dockter R.B."/>
            <person name="Fauchery L."/>
            <person name="Iotti M."/>
            <person name="Kohler A."/>
            <person name="Labutti K."/>
            <person name="Lindquist E.A."/>
            <person name="Lipzen A."/>
            <person name="Ohm R.A."/>
            <person name="Wang M."/>
            <person name="Grigoriev I.V."/>
            <person name="Zambonelli A."/>
            <person name="Martin F.M."/>
        </authorList>
    </citation>
    <scope>NUCLEOTIDE SEQUENCE [LARGE SCALE GENOMIC DNA]</scope>
    <source>
        <strain evidence="2 3">Tbo3840</strain>
    </source>
</reference>
<feature type="compositionally biased region" description="Polar residues" evidence="1">
    <location>
        <begin position="13"/>
        <end position="27"/>
    </location>
</feature>
<dbReference type="Proteomes" id="UP000244722">
    <property type="component" value="Unassembled WGS sequence"/>
</dbReference>
<sequence>MTTLKSHHETKRNNQLPNDHQPRSQNPILHPSKHANSRSNSKPPHRDQIPE</sequence>
<accession>A0A2T6ZUI9</accession>
<organism evidence="2 3">
    <name type="scientific">Tuber borchii</name>
    <name type="common">White truffle</name>
    <dbReference type="NCBI Taxonomy" id="42251"/>
    <lineage>
        <taxon>Eukaryota</taxon>
        <taxon>Fungi</taxon>
        <taxon>Dikarya</taxon>
        <taxon>Ascomycota</taxon>
        <taxon>Pezizomycotina</taxon>
        <taxon>Pezizomycetes</taxon>
        <taxon>Pezizales</taxon>
        <taxon>Tuberaceae</taxon>
        <taxon>Tuber</taxon>
    </lineage>
</organism>
<feature type="region of interest" description="Disordered" evidence="1">
    <location>
        <begin position="1"/>
        <end position="51"/>
    </location>
</feature>
<comment type="caution">
    <text evidence="2">The sequence shown here is derived from an EMBL/GenBank/DDBJ whole genome shotgun (WGS) entry which is preliminary data.</text>
</comment>
<evidence type="ECO:0000313" key="3">
    <source>
        <dbReference type="Proteomes" id="UP000244722"/>
    </source>
</evidence>
<proteinExistence type="predicted"/>
<dbReference type="AlphaFoldDB" id="A0A2T6ZUI9"/>
<gene>
    <name evidence="2" type="ORF">B9Z19DRAFT_1082550</name>
</gene>
<keyword evidence="3" id="KW-1185">Reference proteome</keyword>
<name>A0A2T6ZUI9_TUBBO</name>
<evidence type="ECO:0000313" key="2">
    <source>
        <dbReference type="EMBL" id="PUU79159.1"/>
    </source>
</evidence>
<evidence type="ECO:0000256" key="1">
    <source>
        <dbReference type="SAM" id="MobiDB-lite"/>
    </source>
</evidence>
<protein>
    <submittedName>
        <fullName evidence="2">Uncharacterized protein</fullName>
    </submittedName>
</protein>